<reference evidence="10 11" key="1">
    <citation type="submission" date="2019-03" db="EMBL/GenBank/DDBJ databases">
        <title>Genomic Encyclopedia of Type Strains, Phase III (KMG-III): the genomes of soil and plant-associated and newly described type strains.</title>
        <authorList>
            <person name="Whitman W."/>
        </authorList>
    </citation>
    <scope>NUCLEOTIDE SEQUENCE [LARGE SCALE GENOMIC DNA]</scope>
    <source>
        <strain evidence="10 11">CGMCC 1.7660</strain>
    </source>
</reference>
<dbReference type="Gene3D" id="1.10.3720.10">
    <property type="entry name" value="MetI-like"/>
    <property type="match status" value="1"/>
</dbReference>
<evidence type="ECO:0000313" key="11">
    <source>
        <dbReference type="Proteomes" id="UP000295783"/>
    </source>
</evidence>
<dbReference type="InterPro" id="IPR000515">
    <property type="entry name" value="MetI-like"/>
</dbReference>
<dbReference type="GO" id="GO:0005886">
    <property type="term" value="C:plasma membrane"/>
    <property type="evidence" value="ECO:0007669"/>
    <property type="project" value="UniProtKB-SubCell"/>
</dbReference>
<proteinExistence type="inferred from homology"/>
<gene>
    <name evidence="10" type="ORF">A8950_3434</name>
</gene>
<comment type="subcellular location">
    <subcellularLocation>
        <location evidence="1 8">Cell membrane</location>
        <topology evidence="1 8">Multi-pass membrane protein</topology>
    </subcellularLocation>
</comment>
<protein>
    <submittedName>
        <fullName evidence="10">Putative spermidine/putrescine transport system permease protein</fullName>
    </submittedName>
</protein>
<dbReference type="PANTHER" id="PTHR43848">
    <property type="entry name" value="PUTRESCINE TRANSPORT SYSTEM PERMEASE PROTEIN POTI"/>
    <property type="match status" value="1"/>
</dbReference>
<dbReference type="CDD" id="cd06261">
    <property type="entry name" value="TM_PBP2"/>
    <property type="match status" value="1"/>
</dbReference>
<organism evidence="10 11">
    <name type="scientific">Dongia mobilis</name>
    <dbReference type="NCBI Taxonomy" id="578943"/>
    <lineage>
        <taxon>Bacteria</taxon>
        <taxon>Pseudomonadati</taxon>
        <taxon>Pseudomonadota</taxon>
        <taxon>Alphaproteobacteria</taxon>
        <taxon>Rhodospirillales</taxon>
        <taxon>Dongiaceae</taxon>
        <taxon>Dongia</taxon>
    </lineage>
</organism>
<keyword evidence="7 8" id="KW-0472">Membrane</keyword>
<comment type="caution">
    <text evidence="10">The sequence shown here is derived from an EMBL/GenBank/DDBJ whole genome shotgun (WGS) entry which is preliminary data.</text>
</comment>
<feature type="domain" description="ABC transmembrane type-1" evidence="9">
    <location>
        <begin position="74"/>
        <end position="262"/>
    </location>
</feature>
<evidence type="ECO:0000256" key="8">
    <source>
        <dbReference type="RuleBase" id="RU363032"/>
    </source>
</evidence>
<accession>A0A4R6WL46</accession>
<feature type="transmembrane region" description="Helical" evidence="8">
    <location>
        <begin position="112"/>
        <end position="133"/>
    </location>
</feature>
<dbReference type="InterPro" id="IPR051789">
    <property type="entry name" value="Bact_Polyamine_Transport"/>
</dbReference>
<evidence type="ECO:0000256" key="3">
    <source>
        <dbReference type="ARBA" id="ARBA00022448"/>
    </source>
</evidence>
<sequence>MRSKAIAPDRSKGSASWGLKAAAWFGVLFLNLPILFIVLYGFTTDDASYTFPPPGLTTEWFVVTWNRPDFWAAFWLSVRVAFAAMAIAIVLGTCAAAAMYRFSFFGKESVTLLILLPIALPGIITGISLRSAFALGEIPFSYFTIVLGHATFCIVVVYNNAIARLRRSSPALIEASMDLGANSFQTFRHVILPNLATAILAGGMLAFALSFDEIIVTTFTAGQQETLPIWMFGELARPRQRPVTNVAAIFVMIITFVPILLAYYLTRDTDDVAGSGK</sequence>
<dbReference type="EMBL" id="SNYW01000012">
    <property type="protein sequence ID" value="TDQ78971.1"/>
    <property type="molecule type" value="Genomic_DNA"/>
</dbReference>
<feature type="transmembrane region" description="Helical" evidence="8">
    <location>
        <begin position="246"/>
        <end position="265"/>
    </location>
</feature>
<feature type="transmembrane region" description="Helical" evidence="8">
    <location>
        <begin position="139"/>
        <end position="158"/>
    </location>
</feature>
<evidence type="ECO:0000256" key="6">
    <source>
        <dbReference type="ARBA" id="ARBA00022989"/>
    </source>
</evidence>
<evidence type="ECO:0000256" key="7">
    <source>
        <dbReference type="ARBA" id="ARBA00023136"/>
    </source>
</evidence>
<keyword evidence="5 8" id="KW-0812">Transmembrane</keyword>
<dbReference type="RefSeq" id="WP_133614869.1">
    <property type="nucleotide sequence ID" value="NZ_SNYW01000012.1"/>
</dbReference>
<dbReference type="Proteomes" id="UP000295783">
    <property type="component" value="Unassembled WGS sequence"/>
</dbReference>
<evidence type="ECO:0000259" key="9">
    <source>
        <dbReference type="PROSITE" id="PS50928"/>
    </source>
</evidence>
<keyword evidence="11" id="KW-1185">Reference proteome</keyword>
<evidence type="ECO:0000256" key="5">
    <source>
        <dbReference type="ARBA" id="ARBA00022692"/>
    </source>
</evidence>
<evidence type="ECO:0000256" key="2">
    <source>
        <dbReference type="ARBA" id="ARBA00007069"/>
    </source>
</evidence>
<keyword evidence="6 8" id="KW-1133">Transmembrane helix</keyword>
<feature type="transmembrane region" description="Helical" evidence="8">
    <location>
        <begin position="70"/>
        <end position="100"/>
    </location>
</feature>
<dbReference type="PANTHER" id="PTHR43848:SF2">
    <property type="entry name" value="PUTRESCINE TRANSPORT SYSTEM PERMEASE PROTEIN POTI"/>
    <property type="match status" value="1"/>
</dbReference>
<dbReference type="InterPro" id="IPR035906">
    <property type="entry name" value="MetI-like_sf"/>
</dbReference>
<dbReference type="Pfam" id="PF00528">
    <property type="entry name" value="BPD_transp_1"/>
    <property type="match status" value="1"/>
</dbReference>
<evidence type="ECO:0000313" key="10">
    <source>
        <dbReference type="EMBL" id="TDQ78971.1"/>
    </source>
</evidence>
<keyword evidence="3 8" id="KW-0813">Transport</keyword>
<comment type="similarity">
    <text evidence="2">Belongs to the binding-protein-dependent transport system permease family. CysTW subfamily.</text>
</comment>
<dbReference type="SUPFAM" id="SSF161098">
    <property type="entry name" value="MetI-like"/>
    <property type="match status" value="1"/>
</dbReference>
<dbReference type="PROSITE" id="PS50928">
    <property type="entry name" value="ABC_TM1"/>
    <property type="match status" value="1"/>
</dbReference>
<evidence type="ECO:0000256" key="4">
    <source>
        <dbReference type="ARBA" id="ARBA00022475"/>
    </source>
</evidence>
<feature type="transmembrane region" description="Helical" evidence="8">
    <location>
        <begin position="21"/>
        <end position="42"/>
    </location>
</feature>
<keyword evidence="4" id="KW-1003">Cell membrane</keyword>
<name>A0A4R6WL46_9PROT</name>
<evidence type="ECO:0000256" key="1">
    <source>
        <dbReference type="ARBA" id="ARBA00004651"/>
    </source>
</evidence>
<dbReference type="OrthoDB" id="9809681at2"/>
<dbReference type="GO" id="GO:0055085">
    <property type="term" value="P:transmembrane transport"/>
    <property type="evidence" value="ECO:0007669"/>
    <property type="project" value="InterPro"/>
</dbReference>
<dbReference type="AlphaFoldDB" id="A0A4R6WL46"/>